<comment type="caution">
    <text evidence="1">The sequence shown here is derived from an EMBL/GenBank/DDBJ whole genome shotgun (WGS) entry which is preliminary data.</text>
</comment>
<dbReference type="OrthoDB" id="8447058at2"/>
<dbReference type="Proteomes" id="UP000319148">
    <property type="component" value="Unassembled WGS sequence"/>
</dbReference>
<organism evidence="1 2">
    <name type="scientific">Emcibacter nanhaiensis</name>
    <dbReference type="NCBI Taxonomy" id="1505037"/>
    <lineage>
        <taxon>Bacteria</taxon>
        <taxon>Pseudomonadati</taxon>
        <taxon>Pseudomonadota</taxon>
        <taxon>Alphaproteobacteria</taxon>
        <taxon>Emcibacterales</taxon>
        <taxon>Emcibacteraceae</taxon>
        <taxon>Emcibacter</taxon>
    </lineage>
</organism>
<reference evidence="2" key="1">
    <citation type="submission" date="2019-06" db="EMBL/GenBank/DDBJ databases">
        <title>The complete genome of Emcibacter congregatus ZYLT.</title>
        <authorList>
            <person name="Zhao Z."/>
        </authorList>
    </citation>
    <scope>NUCLEOTIDE SEQUENCE [LARGE SCALE GENOMIC DNA]</scope>
    <source>
        <strain evidence="2">MCCC 1A06723</strain>
    </source>
</reference>
<proteinExistence type="predicted"/>
<accession>A0A501PFZ3</accession>
<sequence length="140" mass="15978">MTYFAPDTLSQAINPWSWMFKSSDNSTGLININTYKSGNPTLEHRIIHEVAGYGMQLSAIEALLEVMLQLMPKTELTREQQDKIDEFKGMMEAIRTHKEKSLLEEFSPGGVEELIHRLALLEEKDPGLYEKVVGRLKKVL</sequence>
<dbReference type="AlphaFoldDB" id="A0A501PFZ3"/>
<dbReference type="EMBL" id="VFIY01000017">
    <property type="protein sequence ID" value="TPD58884.1"/>
    <property type="molecule type" value="Genomic_DNA"/>
</dbReference>
<evidence type="ECO:0000313" key="2">
    <source>
        <dbReference type="Proteomes" id="UP000319148"/>
    </source>
</evidence>
<dbReference type="RefSeq" id="WP_139941554.1">
    <property type="nucleotide sequence ID" value="NZ_JBHSYP010000004.1"/>
</dbReference>
<name>A0A501PFZ3_9PROT</name>
<protein>
    <submittedName>
        <fullName evidence="1">Uncharacterized protein</fullName>
    </submittedName>
</protein>
<evidence type="ECO:0000313" key="1">
    <source>
        <dbReference type="EMBL" id="TPD58884.1"/>
    </source>
</evidence>
<keyword evidence="2" id="KW-1185">Reference proteome</keyword>
<gene>
    <name evidence="1" type="ORF">FIV46_13970</name>
</gene>